<evidence type="ECO:0000256" key="8">
    <source>
        <dbReference type="SAM" id="MobiDB-lite"/>
    </source>
</evidence>
<dbReference type="PANTHER" id="PTHR12001">
    <property type="entry name" value="GERANYLGERANYL PYROPHOSPHATE SYNTHASE"/>
    <property type="match status" value="1"/>
</dbReference>
<keyword evidence="10" id="KW-1185">Reference proteome</keyword>
<organism evidence="11">
    <name type="scientific">Echinostoma caproni</name>
    <dbReference type="NCBI Taxonomy" id="27848"/>
    <lineage>
        <taxon>Eukaryota</taxon>
        <taxon>Metazoa</taxon>
        <taxon>Spiralia</taxon>
        <taxon>Lophotrochozoa</taxon>
        <taxon>Platyhelminthes</taxon>
        <taxon>Trematoda</taxon>
        <taxon>Digenea</taxon>
        <taxon>Plagiorchiida</taxon>
        <taxon>Echinostomata</taxon>
        <taxon>Echinostomatoidea</taxon>
        <taxon>Echinostomatidae</taxon>
        <taxon>Echinostoma</taxon>
    </lineage>
</organism>
<keyword evidence="5" id="KW-0460">Magnesium</keyword>
<dbReference type="GO" id="GO:0008299">
    <property type="term" value="P:isoprenoid biosynthetic process"/>
    <property type="evidence" value="ECO:0007669"/>
    <property type="project" value="UniProtKB-KW"/>
</dbReference>
<name>A0A183B8V3_9TREM</name>
<dbReference type="GO" id="GO:1990234">
    <property type="term" value="C:transferase complex"/>
    <property type="evidence" value="ECO:0007669"/>
    <property type="project" value="TreeGrafter"/>
</dbReference>
<feature type="compositionally biased region" description="Polar residues" evidence="8">
    <location>
        <begin position="260"/>
        <end position="270"/>
    </location>
</feature>
<evidence type="ECO:0000256" key="1">
    <source>
        <dbReference type="ARBA" id="ARBA00001946"/>
    </source>
</evidence>
<evidence type="ECO:0000256" key="6">
    <source>
        <dbReference type="ARBA" id="ARBA00023229"/>
    </source>
</evidence>
<comment type="similarity">
    <text evidence="2 7">Belongs to the FPP/GGPP synthase family.</text>
</comment>
<feature type="region of interest" description="Disordered" evidence="8">
    <location>
        <begin position="244"/>
        <end position="273"/>
    </location>
</feature>
<dbReference type="Gene3D" id="1.10.600.10">
    <property type="entry name" value="Farnesyl Diphosphate Synthase"/>
    <property type="match status" value="1"/>
</dbReference>
<dbReference type="WBParaSite" id="ECPE_0001567801-mRNA-1">
    <property type="protein sequence ID" value="ECPE_0001567801-mRNA-1"/>
    <property type="gene ID" value="ECPE_0001567801"/>
</dbReference>
<proteinExistence type="inferred from homology"/>
<keyword evidence="4" id="KW-0479">Metal-binding</keyword>
<dbReference type="Proteomes" id="UP000272942">
    <property type="component" value="Unassembled WGS sequence"/>
</dbReference>
<dbReference type="EMBL" id="UZAN01061257">
    <property type="protein sequence ID" value="VDP92910.1"/>
    <property type="molecule type" value="Genomic_DNA"/>
</dbReference>
<reference evidence="9 10" key="2">
    <citation type="submission" date="2018-11" db="EMBL/GenBank/DDBJ databases">
        <authorList>
            <consortium name="Pathogen Informatics"/>
        </authorList>
    </citation>
    <scope>NUCLEOTIDE SEQUENCE [LARGE SCALE GENOMIC DNA]</scope>
    <source>
        <strain evidence="9 10">Egypt</strain>
    </source>
</reference>
<evidence type="ECO:0000313" key="11">
    <source>
        <dbReference type="WBParaSite" id="ECPE_0001567801-mRNA-1"/>
    </source>
</evidence>
<dbReference type="InterPro" id="IPR000092">
    <property type="entry name" value="Polyprenyl_synt"/>
</dbReference>
<dbReference type="AlphaFoldDB" id="A0A183B8V3"/>
<protein>
    <submittedName>
        <fullName evidence="11">Geranylgeranyl pyrophosphate synthase/polyprenyl synthetase</fullName>
    </submittedName>
</protein>
<evidence type="ECO:0000256" key="2">
    <source>
        <dbReference type="ARBA" id="ARBA00006706"/>
    </source>
</evidence>
<evidence type="ECO:0000256" key="5">
    <source>
        <dbReference type="ARBA" id="ARBA00022842"/>
    </source>
</evidence>
<dbReference type="GO" id="GO:0046872">
    <property type="term" value="F:metal ion binding"/>
    <property type="evidence" value="ECO:0007669"/>
    <property type="project" value="UniProtKB-KW"/>
</dbReference>
<dbReference type="PANTHER" id="PTHR12001:SF69">
    <property type="entry name" value="ALL TRANS-POLYPRENYL-DIPHOSPHATE SYNTHASE PDSS1"/>
    <property type="match status" value="1"/>
</dbReference>
<dbReference type="InterPro" id="IPR033749">
    <property type="entry name" value="Polyprenyl_synt_CS"/>
</dbReference>
<dbReference type="Pfam" id="PF00348">
    <property type="entry name" value="polyprenyl_synt"/>
    <property type="match status" value="1"/>
</dbReference>
<gene>
    <name evidence="9" type="ORF">ECPE_LOCUS15638</name>
</gene>
<dbReference type="GO" id="GO:0004659">
    <property type="term" value="F:prenyltransferase activity"/>
    <property type="evidence" value="ECO:0007669"/>
    <property type="project" value="InterPro"/>
</dbReference>
<dbReference type="PROSITE" id="PS00723">
    <property type="entry name" value="POLYPRENYL_SYNTHASE_1"/>
    <property type="match status" value="1"/>
</dbReference>
<evidence type="ECO:0000256" key="4">
    <source>
        <dbReference type="ARBA" id="ARBA00022723"/>
    </source>
</evidence>
<reference evidence="11" key="1">
    <citation type="submission" date="2016-06" db="UniProtKB">
        <authorList>
            <consortium name="WormBaseParasite"/>
        </authorList>
    </citation>
    <scope>IDENTIFICATION</scope>
</reference>
<evidence type="ECO:0000313" key="9">
    <source>
        <dbReference type="EMBL" id="VDP92910.1"/>
    </source>
</evidence>
<keyword evidence="6" id="KW-0414">Isoprene biosynthesis</keyword>
<evidence type="ECO:0000256" key="3">
    <source>
        <dbReference type="ARBA" id="ARBA00022679"/>
    </source>
</evidence>
<dbReference type="SUPFAM" id="SSF48576">
    <property type="entry name" value="Terpenoid synthases"/>
    <property type="match status" value="1"/>
</dbReference>
<evidence type="ECO:0000313" key="10">
    <source>
        <dbReference type="Proteomes" id="UP000272942"/>
    </source>
</evidence>
<sequence>MVGCGCLGLQLVTSIEPREMPPCGQTFQIAPAEEALPTAFSWRRCFPTKVRGRKADIRGYNGKASYPSVYLSRNTDATLNPLLQGAQCDMRTLISNIKELVRYQFDTRGKLLRPLLVTLMSACCNQHVNGLSHLEFSTDPLADFYTDRKLAQSVSPSQHRIAMITEMIHTTSLIHDDLLDSADFRRGKEAAYRTFGHREHDISDNQIVGADYRAPLLQVKLKYFKCGVELVHWINPDGIKADDRATTSAPDGNSAAVPSCPTSTTVQVSSIPPPAEVLLHP</sequence>
<dbReference type="GO" id="GO:0006744">
    <property type="term" value="P:ubiquinone biosynthetic process"/>
    <property type="evidence" value="ECO:0007669"/>
    <property type="project" value="TreeGrafter"/>
</dbReference>
<dbReference type="InterPro" id="IPR008949">
    <property type="entry name" value="Isoprenoid_synthase_dom_sf"/>
</dbReference>
<evidence type="ECO:0000256" key="7">
    <source>
        <dbReference type="RuleBase" id="RU004466"/>
    </source>
</evidence>
<accession>A0A183B8V3</accession>
<dbReference type="OrthoDB" id="9927103at2759"/>
<keyword evidence="3 7" id="KW-0808">Transferase</keyword>
<dbReference type="GO" id="GO:0005739">
    <property type="term" value="C:mitochondrion"/>
    <property type="evidence" value="ECO:0007669"/>
    <property type="project" value="TreeGrafter"/>
</dbReference>
<comment type="cofactor">
    <cofactor evidence="1">
        <name>Mg(2+)</name>
        <dbReference type="ChEBI" id="CHEBI:18420"/>
    </cofactor>
</comment>